<keyword evidence="1" id="KW-0802">TPR repeat</keyword>
<dbReference type="EMBL" id="BRZA01000010">
    <property type="protein sequence ID" value="GLC90469.1"/>
    <property type="molecule type" value="Genomic_DNA"/>
</dbReference>
<accession>A0ABQ5NR21</accession>
<gene>
    <name evidence="3" type="ORF">LYSBPC_35960</name>
</gene>
<keyword evidence="4" id="KW-1185">Reference proteome</keyword>
<dbReference type="Pfam" id="PF12688">
    <property type="entry name" value="TPR_5"/>
    <property type="match status" value="1"/>
</dbReference>
<dbReference type="SUPFAM" id="SSF48452">
    <property type="entry name" value="TPR-like"/>
    <property type="match status" value="1"/>
</dbReference>
<dbReference type="InterPro" id="IPR019734">
    <property type="entry name" value="TPR_rpt"/>
</dbReference>
<proteinExistence type="predicted"/>
<feature type="repeat" description="TPR" evidence="1">
    <location>
        <begin position="72"/>
        <end position="105"/>
    </location>
</feature>
<evidence type="ECO:0000313" key="3">
    <source>
        <dbReference type="EMBL" id="GLC90469.1"/>
    </source>
</evidence>
<evidence type="ECO:0000256" key="1">
    <source>
        <dbReference type="PROSITE-ProRule" id="PRU00339"/>
    </source>
</evidence>
<dbReference type="Proteomes" id="UP001065593">
    <property type="component" value="Unassembled WGS sequence"/>
</dbReference>
<dbReference type="Gene3D" id="1.25.40.10">
    <property type="entry name" value="Tetratricopeptide repeat domain"/>
    <property type="match status" value="1"/>
</dbReference>
<dbReference type="InterPro" id="IPR011990">
    <property type="entry name" value="TPR-like_helical_dom_sf"/>
</dbReference>
<feature type="domain" description="Tetratrico peptide repeat group 5" evidence="2">
    <location>
        <begin position="39"/>
        <end position="156"/>
    </location>
</feature>
<evidence type="ECO:0000259" key="2">
    <source>
        <dbReference type="Pfam" id="PF12688"/>
    </source>
</evidence>
<evidence type="ECO:0000313" key="4">
    <source>
        <dbReference type="Proteomes" id="UP001065593"/>
    </source>
</evidence>
<reference evidence="3" key="1">
    <citation type="submission" date="2022-08" db="EMBL/GenBank/DDBJ databases">
        <title>Draft genome sequence of Lysinibacillus sp. strain KH24.</title>
        <authorList>
            <person name="Kanbe H."/>
            <person name="Itoh H."/>
        </authorList>
    </citation>
    <scope>NUCLEOTIDE SEQUENCE</scope>
    <source>
        <strain evidence="3">KH24</strain>
    </source>
</reference>
<dbReference type="InterPro" id="IPR041656">
    <property type="entry name" value="TPR_5"/>
</dbReference>
<organism evidence="3 4">
    <name type="scientific">Lysinibacillus piscis</name>
    <dbReference type="NCBI Taxonomy" id="2518931"/>
    <lineage>
        <taxon>Bacteria</taxon>
        <taxon>Bacillati</taxon>
        <taxon>Bacillota</taxon>
        <taxon>Bacilli</taxon>
        <taxon>Bacillales</taxon>
        <taxon>Bacillaceae</taxon>
        <taxon>Lysinibacillus</taxon>
    </lineage>
</organism>
<name>A0ABQ5NR21_9BACI</name>
<dbReference type="RefSeq" id="WP_264990382.1">
    <property type="nucleotide sequence ID" value="NZ_BRZA01000010.1"/>
</dbReference>
<sequence length="161" mass="18365">MDTNLQQILALRKAGKLEEASACMRTLLQTDIHNALYQYQMAWCYDNLGLETEAVPHYEQAIALGLTGEDLQGAYAGLGSTYRALGQYELAEKTLQAAIKQFPNAHYFKVFYAMTLYNLQQHDKAMEYLLTTLAETTNDEGILQYQKAILFYSDKLNQTWD</sequence>
<protein>
    <recommendedName>
        <fullName evidence="2">Tetratrico peptide repeat group 5 domain-containing protein</fullName>
    </recommendedName>
</protein>
<dbReference type="PROSITE" id="PS50005">
    <property type="entry name" value="TPR"/>
    <property type="match status" value="1"/>
</dbReference>
<comment type="caution">
    <text evidence="3">The sequence shown here is derived from an EMBL/GenBank/DDBJ whole genome shotgun (WGS) entry which is preliminary data.</text>
</comment>
<dbReference type="SMART" id="SM00028">
    <property type="entry name" value="TPR"/>
    <property type="match status" value="2"/>
</dbReference>